<evidence type="ECO:0000256" key="1">
    <source>
        <dbReference type="SAM" id="MobiDB-lite"/>
    </source>
</evidence>
<dbReference type="Gramene" id="OGLUM07G13510.1">
    <property type="protein sequence ID" value="OGLUM07G13510.1"/>
    <property type="gene ID" value="OGLUM07G13510"/>
</dbReference>
<feature type="region of interest" description="Disordered" evidence="1">
    <location>
        <begin position="15"/>
        <end position="43"/>
    </location>
</feature>
<accession>A0A0E0AJQ5</accession>
<keyword evidence="3" id="KW-1185">Reference proteome</keyword>
<dbReference type="HOGENOM" id="CLU_2501609_0_0_1"/>
<dbReference type="AlphaFoldDB" id="A0A0E0AJQ5"/>
<evidence type="ECO:0000313" key="3">
    <source>
        <dbReference type="Proteomes" id="UP000026961"/>
    </source>
</evidence>
<protein>
    <submittedName>
        <fullName evidence="2">Uncharacterized protein</fullName>
    </submittedName>
</protein>
<feature type="region of interest" description="Disordered" evidence="1">
    <location>
        <begin position="57"/>
        <end position="86"/>
    </location>
</feature>
<sequence>MVPPLCRRRGWCRREDAAHRGKGTTGAARGGRSRAPQMRCRPRRACVGTASEVPAAKGRAQFTARRASAAKDRAPPAGGRAPWLNW</sequence>
<name>A0A0E0AJQ5_9ORYZ</name>
<dbReference type="Proteomes" id="UP000026961">
    <property type="component" value="Chromosome 7"/>
</dbReference>
<dbReference type="EnsemblPlants" id="OGLUM07G13510.1">
    <property type="protein sequence ID" value="OGLUM07G13510.1"/>
    <property type="gene ID" value="OGLUM07G13510"/>
</dbReference>
<reference evidence="2" key="2">
    <citation type="submission" date="2018-05" db="EMBL/GenBank/DDBJ databases">
        <title>OgluRS3 (Oryza glumaepatula Reference Sequence Version 3).</title>
        <authorList>
            <person name="Zhang J."/>
            <person name="Kudrna D."/>
            <person name="Lee S."/>
            <person name="Talag J."/>
            <person name="Welchert J."/>
            <person name="Wing R.A."/>
        </authorList>
    </citation>
    <scope>NUCLEOTIDE SEQUENCE [LARGE SCALE GENOMIC DNA]</scope>
</reference>
<proteinExistence type="predicted"/>
<organism evidence="2">
    <name type="scientific">Oryza glumipatula</name>
    <dbReference type="NCBI Taxonomy" id="40148"/>
    <lineage>
        <taxon>Eukaryota</taxon>
        <taxon>Viridiplantae</taxon>
        <taxon>Streptophyta</taxon>
        <taxon>Embryophyta</taxon>
        <taxon>Tracheophyta</taxon>
        <taxon>Spermatophyta</taxon>
        <taxon>Magnoliopsida</taxon>
        <taxon>Liliopsida</taxon>
        <taxon>Poales</taxon>
        <taxon>Poaceae</taxon>
        <taxon>BOP clade</taxon>
        <taxon>Oryzoideae</taxon>
        <taxon>Oryzeae</taxon>
        <taxon>Oryzinae</taxon>
        <taxon>Oryza</taxon>
    </lineage>
</organism>
<evidence type="ECO:0000313" key="2">
    <source>
        <dbReference type="EnsemblPlants" id="OGLUM07G13510.1"/>
    </source>
</evidence>
<reference evidence="2" key="1">
    <citation type="submission" date="2015-04" db="UniProtKB">
        <authorList>
            <consortium name="EnsemblPlants"/>
        </authorList>
    </citation>
    <scope>IDENTIFICATION</scope>
</reference>